<evidence type="ECO:0000256" key="1">
    <source>
        <dbReference type="SAM" id="Phobius"/>
    </source>
</evidence>
<dbReference type="EMBL" id="JAHQIW010000189">
    <property type="protein sequence ID" value="KAJ1346554.1"/>
    <property type="molecule type" value="Genomic_DNA"/>
</dbReference>
<proteinExistence type="predicted"/>
<comment type="caution">
    <text evidence="2">The sequence shown here is derived from an EMBL/GenBank/DDBJ whole genome shotgun (WGS) entry which is preliminary data.</text>
</comment>
<name>A0AAD5QEH7_PARTN</name>
<dbReference type="AlphaFoldDB" id="A0AAD5QEH7"/>
<evidence type="ECO:0000313" key="3">
    <source>
        <dbReference type="Proteomes" id="UP001196413"/>
    </source>
</evidence>
<protein>
    <submittedName>
        <fullName evidence="2">Uncharacterized protein</fullName>
    </submittedName>
</protein>
<organism evidence="2 3">
    <name type="scientific">Parelaphostrongylus tenuis</name>
    <name type="common">Meningeal worm</name>
    <dbReference type="NCBI Taxonomy" id="148309"/>
    <lineage>
        <taxon>Eukaryota</taxon>
        <taxon>Metazoa</taxon>
        <taxon>Ecdysozoa</taxon>
        <taxon>Nematoda</taxon>
        <taxon>Chromadorea</taxon>
        <taxon>Rhabditida</taxon>
        <taxon>Rhabditina</taxon>
        <taxon>Rhabditomorpha</taxon>
        <taxon>Strongyloidea</taxon>
        <taxon>Metastrongylidae</taxon>
        <taxon>Parelaphostrongylus</taxon>
    </lineage>
</organism>
<accession>A0AAD5QEH7</accession>
<keyword evidence="1" id="KW-1133">Transmembrane helix</keyword>
<evidence type="ECO:0000313" key="2">
    <source>
        <dbReference type="EMBL" id="KAJ1346554.1"/>
    </source>
</evidence>
<feature type="transmembrane region" description="Helical" evidence="1">
    <location>
        <begin position="50"/>
        <end position="72"/>
    </location>
</feature>
<keyword evidence="1" id="KW-0812">Transmembrane</keyword>
<reference evidence="2" key="1">
    <citation type="submission" date="2021-06" db="EMBL/GenBank/DDBJ databases">
        <title>Parelaphostrongylus tenuis whole genome reference sequence.</title>
        <authorList>
            <person name="Garwood T.J."/>
            <person name="Larsen P.A."/>
            <person name="Fountain-Jones N.M."/>
            <person name="Garbe J.R."/>
            <person name="Macchietto M.G."/>
            <person name="Kania S.A."/>
            <person name="Gerhold R.W."/>
            <person name="Richards J.E."/>
            <person name="Wolf T.M."/>
        </authorList>
    </citation>
    <scope>NUCLEOTIDE SEQUENCE</scope>
    <source>
        <strain evidence="2">MNPRO001-30</strain>
        <tissue evidence="2">Meninges</tissue>
    </source>
</reference>
<gene>
    <name evidence="2" type="ORF">KIN20_001371</name>
</gene>
<dbReference type="Proteomes" id="UP001196413">
    <property type="component" value="Unassembled WGS sequence"/>
</dbReference>
<keyword evidence="1" id="KW-0472">Membrane</keyword>
<keyword evidence="3" id="KW-1185">Reference proteome</keyword>
<sequence>MTKPQGGMPGRRCVSSIVVISHKVSHRMFEIVLRARYPSLGNLYGMRHGLVAVLCAVAVALLSILITCCCETRRGGQYAVRRKEMEIGHQLENDEERQFLEYQYGYKS</sequence>